<dbReference type="GO" id="GO:0009931">
    <property type="term" value="F:calcium-dependent protein serine/threonine kinase activity"/>
    <property type="evidence" value="ECO:0000318"/>
    <property type="project" value="GO_Central"/>
</dbReference>
<reference evidence="11 12" key="1">
    <citation type="journal article" date="2007" name="Science">
        <title>The Chlamydomonas genome reveals the evolution of key animal and plant functions.</title>
        <authorList>
            <person name="Merchant S.S."/>
            <person name="Prochnik S.E."/>
            <person name="Vallon O."/>
            <person name="Harris E.H."/>
            <person name="Karpowicz S.J."/>
            <person name="Witman G.B."/>
            <person name="Terry A."/>
            <person name="Salamov A."/>
            <person name="Fritz-Laylin L.K."/>
            <person name="Marechal-Drouard L."/>
            <person name="Marshall W.F."/>
            <person name="Qu L.H."/>
            <person name="Nelson D.R."/>
            <person name="Sanderfoot A.A."/>
            <person name="Spalding M.H."/>
            <person name="Kapitonov V.V."/>
            <person name="Ren Q."/>
            <person name="Ferris P."/>
            <person name="Lindquist E."/>
            <person name="Shapiro H."/>
            <person name="Lucas S.M."/>
            <person name="Grimwood J."/>
            <person name="Schmutz J."/>
            <person name="Cardol P."/>
            <person name="Cerutti H."/>
            <person name="Chanfreau G."/>
            <person name="Chen C.L."/>
            <person name="Cognat V."/>
            <person name="Croft M.T."/>
            <person name="Dent R."/>
            <person name="Dutcher S."/>
            <person name="Fernandez E."/>
            <person name="Fukuzawa H."/>
            <person name="Gonzalez-Ballester D."/>
            <person name="Gonzalez-Halphen D."/>
            <person name="Hallmann A."/>
            <person name="Hanikenne M."/>
            <person name="Hippler M."/>
            <person name="Inwood W."/>
            <person name="Jabbari K."/>
            <person name="Kalanon M."/>
            <person name="Kuras R."/>
            <person name="Lefebvre P.A."/>
            <person name="Lemaire S.D."/>
            <person name="Lobanov A.V."/>
            <person name="Lohr M."/>
            <person name="Manuell A."/>
            <person name="Meier I."/>
            <person name="Mets L."/>
            <person name="Mittag M."/>
            <person name="Mittelmeier T."/>
            <person name="Moroney J.V."/>
            <person name="Moseley J."/>
            <person name="Napoli C."/>
            <person name="Nedelcu A.M."/>
            <person name="Niyogi K."/>
            <person name="Novoselov S.V."/>
            <person name="Paulsen I.T."/>
            <person name="Pazour G."/>
            <person name="Purton S."/>
            <person name="Ral J.P."/>
            <person name="Riano-Pachon D.M."/>
            <person name="Riekhof W."/>
            <person name="Rymarquis L."/>
            <person name="Schroda M."/>
            <person name="Stern D."/>
            <person name="Umen J."/>
            <person name="Willows R."/>
            <person name="Wilson N."/>
            <person name="Zimmer S.L."/>
            <person name="Allmer J."/>
            <person name="Balk J."/>
            <person name="Bisova K."/>
            <person name="Chen C.J."/>
            <person name="Elias M."/>
            <person name="Gendler K."/>
            <person name="Hauser C."/>
            <person name="Lamb M.R."/>
            <person name="Ledford H."/>
            <person name="Long J.C."/>
            <person name="Minagawa J."/>
            <person name="Page M.D."/>
            <person name="Pan J."/>
            <person name="Pootakham W."/>
            <person name="Roje S."/>
            <person name="Rose A."/>
            <person name="Stahlberg E."/>
            <person name="Terauchi A.M."/>
            <person name="Yang P."/>
            <person name="Ball S."/>
            <person name="Bowler C."/>
            <person name="Dieckmann C.L."/>
            <person name="Gladyshev V.N."/>
            <person name="Green P."/>
            <person name="Jorgensen R."/>
            <person name="Mayfield S."/>
            <person name="Mueller-Roeber B."/>
            <person name="Rajamani S."/>
            <person name="Sayre R.T."/>
            <person name="Brokstein P."/>
            <person name="Dubchak I."/>
            <person name="Goodstein D."/>
            <person name="Hornick L."/>
            <person name="Huang Y.W."/>
            <person name="Jhaveri J."/>
            <person name="Luo Y."/>
            <person name="Martinez D."/>
            <person name="Ngau W.C."/>
            <person name="Otillar B."/>
            <person name="Poliakov A."/>
            <person name="Porter A."/>
            <person name="Szajkowski L."/>
            <person name="Werner G."/>
            <person name="Zhou K."/>
            <person name="Grigoriev I.V."/>
            <person name="Rokhsar D.S."/>
            <person name="Grossman A.R."/>
        </authorList>
    </citation>
    <scope>NUCLEOTIDE SEQUENCE [LARGE SCALE GENOMIC DNA]</scope>
    <source>
        <strain evidence="12">CC-503</strain>
    </source>
</reference>
<feature type="binding site" evidence="7">
    <location>
        <position position="345"/>
    </location>
    <ligand>
        <name>ATP</name>
        <dbReference type="ChEBI" id="CHEBI:30616"/>
    </ligand>
</feature>
<feature type="active site" description="Proton acceptor" evidence="6">
    <location>
        <position position="327"/>
    </location>
</feature>
<dbReference type="Gene3D" id="1.10.510.10">
    <property type="entry name" value="Transferase(Phosphotransferase) domain 1"/>
    <property type="match status" value="1"/>
</dbReference>
<dbReference type="InterPro" id="IPR000719">
    <property type="entry name" value="Prot_kinase_dom"/>
</dbReference>
<feature type="region of interest" description="Disordered" evidence="9">
    <location>
        <begin position="533"/>
        <end position="556"/>
    </location>
</feature>
<evidence type="ECO:0000256" key="1">
    <source>
        <dbReference type="ARBA" id="ARBA00022527"/>
    </source>
</evidence>
<organism evidence="11 12">
    <name type="scientific">Chlamydomonas reinhardtii</name>
    <name type="common">Chlamydomonas smithii</name>
    <dbReference type="NCBI Taxonomy" id="3055"/>
    <lineage>
        <taxon>Eukaryota</taxon>
        <taxon>Viridiplantae</taxon>
        <taxon>Chlorophyta</taxon>
        <taxon>core chlorophytes</taxon>
        <taxon>Chlorophyceae</taxon>
        <taxon>CS clade</taxon>
        <taxon>Chlamydomonadales</taxon>
        <taxon>Chlamydomonadaceae</taxon>
        <taxon>Chlamydomonas</taxon>
    </lineage>
</organism>
<feature type="cross-link" description="Glycyl lysine isopeptide (Lys-Gly) (interchain with G-Cter in SUMO2)" evidence="8">
    <location>
        <position position="329"/>
    </location>
</feature>
<dbReference type="EMBL" id="CM008963">
    <property type="protein sequence ID" value="PNW86144.1"/>
    <property type="molecule type" value="Genomic_DNA"/>
</dbReference>
<dbReference type="PROSITE" id="PS00108">
    <property type="entry name" value="PROTEIN_KINASE_ST"/>
    <property type="match status" value="1"/>
</dbReference>
<keyword evidence="12" id="KW-1185">Reference proteome</keyword>
<dbReference type="OrthoDB" id="377346at2759"/>
<dbReference type="InterPro" id="IPR030616">
    <property type="entry name" value="Aur-like"/>
</dbReference>
<dbReference type="GO" id="GO:0005634">
    <property type="term" value="C:nucleus"/>
    <property type="evidence" value="ECO:0000318"/>
    <property type="project" value="GO_Central"/>
</dbReference>
<feature type="compositionally biased region" description="Low complexity" evidence="9">
    <location>
        <begin position="421"/>
        <end position="436"/>
    </location>
</feature>
<evidence type="ECO:0000256" key="7">
    <source>
        <dbReference type="PIRSR" id="PIRSR630616-2"/>
    </source>
</evidence>
<evidence type="ECO:0000256" key="6">
    <source>
        <dbReference type="PIRSR" id="PIRSR630616-1"/>
    </source>
</evidence>
<dbReference type="PROSITE" id="PS50011">
    <property type="entry name" value="PROTEIN_KINASE_DOM"/>
    <property type="match status" value="1"/>
</dbReference>
<keyword evidence="5 7" id="KW-0067">ATP-binding</keyword>
<proteinExistence type="predicted"/>
<feature type="binding site" evidence="7">
    <location>
        <begin position="331"/>
        <end position="332"/>
    </location>
    <ligand>
        <name>ATP</name>
        <dbReference type="ChEBI" id="CHEBI:30616"/>
    </ligand>
</feature>
<evidence type="ECO:0000256" key="4">
    <source>
        <dbReference type="ARBA" id="ARBA00022777"/>
    </source>
</evidence>
<evidence type="ECO:0000256" key="5">
    <source>
        <dbReference type="ARBA" id="ARBA00022840"/>
    </source>
</evidence>
<dbReference type="PANTHER" id="PTHR24350">
    <property type="entry name" value="SERINE/THREONINE-PROTEIN KINASE IAL-RELATED"/>
    <property type="match status" value="1"/>
</dbReference>
<evidence type="ECO:0000313" key="11">
    <source>
        <dbReference type="EMBL" id="PNW86144.1"/>
    </source>
</evidence>
<keyword evidence="1" id="KW-0723">Serine/threonine-protein kinase</keyword>
<keyword evidence="2" id="KW-0808">Transferase</keyword>
<dbReference type="AlphaFoldDB" id="A0A2K3E026"/>
<evidence type="ECO:0000256" key="2">
    <source>
        <dbReference type="ARBA" id="ARBA00022679"/>
    </source>
</evidence>
<dbReference type="GO" id="GO:0005524">
    <property type="term" value="F:ATP binding"/>
    <property type="evidence" value="ECO:0007669"/>
    <property type="project" value="UniProtKB-KW"/>
</dbReference>
<dbReference type="GO" id="GO:0005737">
    <property type="term" value="C:cytoplasm"/>
    <property type="evidence" value="ECO:0000318"/>
    <property type="project" value="GO_Central"/>
</dbReference>
<dbReference type="GeneID" id="5727187"/>
<keyword evidence="4" id="KW-0418">Kinase</keyword>
<feature type="binding site" evidence="7">
    <location>
        <position position="230"/>
    </location>
    <ligand>
        <name>ATP</name>
        <dbReference type="ChEBI" id="CHEBI:30616"/>
    </ligand>
</feature>
<evidence type="ECO:0000256" key="9">
    <source>
        <dbReference type="SAM" id="MobiDB-lite"/>
    </source>
</evidence>
<name>A0A2K3E026_CHLRE</name>
<feature type="domain" description="Protein kinase" evidence="10">
    <location>
        <begin position="201"/>
        <end position="479"/>
    </location>
</feature>
<feature type="region of interest" description="Disordered" evidence="9">
    <location>
        <begin position="138"/>
        <end position="167"/>
    </location>
</feature>
<dbReference type="PaxDb" id="3055-EDP06807"/>
<evidence type="ECO:0000313" key="12">
    <source>
        <dbReference type="Proteomes" id="UP000006906"/>
    </source>
</evidence>
<dbReference type="SMART" id="SM00220">
    <property type="entry name" value="S_TKc"/>
    <property type="match status" value="1"/>
</dbReference>
<dbReference type="ExpressionAtlas" id="A0A2K3E026">
    <property type="expression patterns" value="baseline and differential"/>
</dbReference>
<keyword evidence="3 7" id="KW-0547">Nucleotide-binding</keyword>
<dbReference type="RefSeq" id="XP_001701832.2">
    <property type="nucleotide sequence ID" value="XM_001701780.2"/>
</dbReference>
<evidence type="ECO:0000259" key="10">
    <source>
        <dbReference type="PROSITE" id="PS50011"/>
    </source>
</evidence>
<dbReference type="SUPFAM" id="SSF56112">
    <property type="entry name" value="Protein kinase-like (PK-like)"/>
    <property type="match status" value="1"/>
</dbReference>
<sequence>MNILPQETGRYAALRKRGSAWQCALSTLCFRPTASLQRVDIGRTSPSSGSSVAFEATVTSDNCGHVQTEEQAQEQAGKLDQFCKLSCQTRSTFRSLASTLSDHNSLSSTCCSPVPGSLYTTLSSLRVGSPAPPGAAQMAPFLYTSPSSQSPPPEAAPKPPSVTPVAPAAAHGLAAAASKTLAVSARVPSSMRRPVWAMADYRVSRRLYKGDVTAVYQATCLRSGMQVCLKTYDLRCVPSNTLHMIRREIEIHSQLHHRHIAQMYGAFLDGVERVVAVQEFGARGDLFSFFRRRPGGRLSHHVAGVAVVRPLLEALAYMHGVGICHRDIKPENVLLGEGWRLLVADLGLAIDLLRERAVTRAGTQGYMAPEVERCPLKNVAGDNKDRADLAYTTAADVYGVGILAYELMTGQLRPPQPAQPAAPGDSGAASASGAVSPQPPVLVFPASVPVSARDFIRAAVSPDPADRPTAVQLLQHVWLAEAAQEAGQARRQAAEAAELAKQQQAAAAGAAAAAVAASGTVGVMAAAVGPEPALSARSPVQGLEAPLATPSTEPPV</sequence>
<accession>A0A2K3E026</accession>
<dbReference type="GO" id="GO:0004683">
    <property type="term" value="F:calcium/calmodulin-dependent protein kinase activity"/>
    <property type="evidence" value="ECO:0000318"/>
    <property type="project" value="GO_Central"/>
</dbReference>
<gene>
    <name evidence="11" type="ORF">CHLRE_02g074850v5</name>
</gene>
<feature type="region of interest" description="Disordered" evidence="9">
    <location>
        <begin position="414"/>
        <end position="436"/>
    </location>
</feature>
<dbReference type="Pfam" id="PF00069">
    <property type="entry name" value="Pkinase"/>
    <property type="match status" value="1"/>
</dbReference>
<evidence type="ECO:0000256" key="8">
    <source>
        <dbReference type="PIRSR" id="PIRSR630616-3"/>
    </source>
</evidence>
<dbReference type="STRING" id="3055.A0A2K3E026"/>
<dbReference type="InParanoid" id="A0A2K3E026"/>
<dbReference type="KEGG" id="cre:CHLRE_02g074850v5"/>
<dbReference type="InterPro" id="IPR008271">
    <property type="entry name" value="Ser/Thr_kinase_AS"/>
</dbReference>
<feature type="compositionally biased region" description="Pro residues" evidence="9">
    <location>
        <begin position="149"/>
        <end position="162"/>
    </location>
</feature>
<protein>
    <recommendedName>
        <fullName evidence="10">Protein kinase domain-containing protein</fullName>
    </recommendedName>
</protein>
<dbReference type="GO" id="GO:0005516">
    <property type="term" value="F:calmodulin binding"/>
    <property type="evidence" value="ECO:0000318"/>
    <property type="project" value="GO_Central"/>
</dbReference>
<evidence type="ECO:0000256" key="3">
    <source>
        <dbReference type="ARBA" id="ARBA00022741"/>
    </source>
</evidence>
<dbReference type="GO" id="GO:0035556">
    <property type="term" value="P:intracellular signal transduction"/>
    <property type="evidence" value="ECO:0000318"/>
    <property type="project" value="GO_Central"/>
</dbReference>
<dbReference type="Proteomes" id="UP000006906">
    <property type="component" value="Chromosome 2"/>
</dbReference>
<dbReference type="InterPro" id="IPR011009">
    <property type="entry name" value="Kinase-like_dom_sf"/>
</dbReference>
<dbReference type="Gramene" id="PNW86144">
    <property type="protein sequence ID" value="PNW86144"/>
    <property type="gene ID" value="CHLRE_02g074850v5"/>
</dbReference>